<reference evidence="2 3" key="2">
    <citation type="submission" date="2016-12" db="EMBL/GenBank/DDBJ databases">
        <title>Diversity of luminous bacteria.</title>
        <authorList>
            <person name="Yoshizawa S."/>
            <person name="Kogure K."/>
        </authorList>
    </citation>
    <scope>NUCLEOTIDE SEQUENCE [LARGE SCALE GENOMIC DNA]</scope>
    <source>
        <strain evidence="2 3">NBRC 105001</strain>
    </source>
</reference>
<protein>
    <submittedName>
        <fullName evidence="2">Uncharacterized protein</fullName>
    </submittedName>
</protein>
<dbReference type="EMBL" id="BSOU01000002">
    <property type="protein sequence ID" value="GLR74011.1"/>
    <property type="molecule type" value="Genomic_DNA"/>
</dbReference>
<dbReference type="OrthoDB" id="8595084at2"/>
<accession>A0A2S7X6C4</accession>
<reference evidence="1" key="1">
    <citation type="journal article" date="2014" name="Int. J. Syst. Evol. Microbiol.">
        <title>Complete genome of a new Firmicutes species belonging to the dominant human colonic microbiota ('Ruminococcus bicirculans') reveals two chromosomes and a selective capacity to utilize plant glucans.</title>
        <authorList>
            <consortium name="NISC Comparative Sequencing Program"/>
            <person name="Wegmann U."/>
            <person name="Louis P."/>
            <person name="Goesmann A."/>
            <person name="Henrissat B."/>
            <person name="Duncan S.H."/>
            <person name="Flint H.J."/>
        </authorList>
    </citation>
    <scope>NUCLEOTIDE SEQUENCE</scope>
    <source>
        <strain evidence="1">NBRC 105001</strain>
    </source>
</reference>
<dbReference type="RefSeq" id="WP_060991996.1">
    <property type="nucleotide sequence ID" value="NZ_BSOU01000002.1"/>
</dbReference>
<reference evidence="4" key="3">
    <citation type="journal article" date="2019" name="Int. J. Syst. Evol. Microbiol.">
        <title>The Global Catalogue of Microorganisms (GCM) 10K type strain sequencing project: providing services to taxonomists for standard genome sequencing and annotation.</title>
        <authorList>
            <consortium name="The Broad Institute Genomics Platform"/>
            <consortium name="The Broad Institute Genome Sequencing Center for Infectious Disease"/>
            <person name="Wu L."/>
            <person name="Ma J."/>
        </authorList>
    </citation>
    <scope>NUCLEOTIDE SEQUENCE [LARGE SCALE GENOMIC DNA]</scope>
    <source>
        <strain evidence="4">NBRC 105001</strain>
    </source>
</reference>
<sequence>MAKYQFFCIPNSDRKQYTFLDMSSSTFLREKTAILDQGFEVEDDVIYADTPEEAVEKFKSNFIYAVDEYGKTNPSYGFAVFFQSLYKMIFTKKVNNK</sequence>
<keyword evidence="4" id="KW-1185">Reference proteome</keyword>
<gene>
    <name evidence="2" type="ORF">BTO23_12095</name>
    <name evidence="1" type="ORF">GCM10007855_08850</name>
</gene>
<evidence type="ECO:0000313" key="2">
    <source>
        <dbReference type="EMBL" id="PQJ86869.1"/>
    </source>
</evidence>
<proteinExistence type="predicted"/>
<comment type="caution">
    <text evidence="2">The sequence shown here is derived from an EMBL/GenBank/DDBJ whole genome shotgun (WGS) entry which is preliminary data.</text>
</comment>
<evidence type="ECO:0000313" key="3">
    <source>
        <dbReference type="Proteomes" id="UP000239273"/>
    </source>
</evidence>
<dbReference type="AlphaFoldDB" id="A0A2S7X6C4"/>
<dbReference type="Proteomes" id="UP001156660">
    <property type="component" value="Unassembled WGS sequence"/>
</dbReference>
<dbReference type="EMBL" id="MSCP01000002">
    <property type="protein sequence ID" value="PQJ86869.1"/>
    <property type="molecule type" value="Genomic_DNA"/>
</dbReference>
<evidence type="ECO:0000313" key="1">
    <source>
        <dbReference type="EMBL" id="GLR74011.1"/>
    </source>
</evidence>
<evidence type="ECO:0000313" key="4">
    <source>
        <dbReference type="Proteomes" id="UP001156660"/>
    </source>
</evidence>
<reference evidence="1" key="4">
    <citation type="submission" date="2023-01" db="EMBL/GenBank/DDBJ databases">
        <title>Draft genome sequence of Aliivibrio sifiae strain NBRC 105001.</title>
        <authorList>
            <person name="Sun Q."/>
            <person name="Mori K."/>
        </authorList>
    </citation>
    <scope>NUCLEOTIDE SEQUENCE</scope>
    <source>
        <strain evidence="1">NBRC 105001</strain>
    </source>
</reference>
<dbReference type="Proteomes" id="UP000239273">
    <property type="component" value="Unassembled WGS sequence"/>
</dbReference>
<name>A0A2S7X6C4_9GAMM</name>
<organism evidence="2 3">
    <name type="scientific">Aliivibrio sifiae</name>
    <dbReference type="NCBI Taxonomy" id="566293"/>
    <lineage>
        <taxon>Bacteria</taxon>
        <taxon>Pseudomonadati</taxon>
        <taxon>Pseudomonadota</taxon>
        <taxon>Gammaproteobacteria</taxon>
        <taxon>Vibrionales</taxon>
        <taxon>Vibrionaceae</taxon>
        <taxon>Aliivibrio</taxon>
    </lineage>
</organism>